<evidence type="ECO:0000256" key="1">
    <source>
        <dbReference type="ARBA" id="ARBA00001917"/>
    </source>
</evidence>
<evidence type="ECO:0000256" key="5">
    <source>
        <dbReference type="ARBA" id="ARBA00023002"/>
    </source>
</evidence>
<proteinExistence type="inferred from homology"/>
<keyword evidence="4" id="KW-0288">FMN</keyword>
<dbReference type="EMBL" id="CP071444">
    <property type="protein sequence ID" value="QSX09155.1"/>
    <property type="molecule type" value="Genomic_DNA"/>
</dbReference>
<protein>
    <submittedName>
        <fullName evidence="7">Nitroreductase family protein</fullName>
    </submittedName>
</protein>
<keyword evidence="3" id="KW-0285">Flavoprotein</keyword>
<feature type="domain" description="Nitroreductase" evidence="6">
    <location>
        <begin position="8"/>
        <end position="159"/>
    </location>
</feature>
<dbReference type="GO" id="GO:0016491">
    <property type="term" value="F:oxidoreductase activity"/>
    <property type="evidence" value="ECO:0007669"/>
    <property type="project" value="UniProtKB-KW"/>
</dbReference>
<dbReference type="Gene3D" id="3.40.109.10">
    <property type="entry name" value="NADH Oxidase"/>
    <property type="match status" value="1"/>
</dbReference>
<evidence type="ECO:0000313" key="8">
    <source>
        <dbReference type="Proteomes" id="UP000663499"/>
    </source>
</evidence>
<dbReference type="KEGG" id="alka:J0B03_03540"/>
<evidence type="ECO:0000256" key="4">
    <source>
        <dbReference type="ARBA" id="ARBA00022643"/>
    </source>
</evidence>
<evidence type="ECO:0000313" key="7">
    <source>
        <dbReference type="EMBL" id="QSX09155.1"/>
    </source>
</evidence>
<dbReference type="AlphaFoldDB" id="A0A974XI75"/>
<comment type="cofactor">
    <cofactor evidence="1">
        <name>FMN</name>
        <dbReference type="ChEBI" id="CHEBI:58210"/>
    </cofactor>
</comment>
<dbReference type="RefSeq" id="WP_207300494.1">
    <property type="nucleotide sequence ID" value="NZ_CP071444.1"/>
</dbReference>
<dbReference type="Proteomes" id="UP000663499">
    <property type="component" value="Chromosome"/>
</dbReference>
<name>A0A974XI75_9FIRM</name>
<dbReference type="PANTHER" id="PTHR43673">
    <property type="entry name" value="NAD(P)H NITROREDUCTASE YDGI-RELATED"/>
    <property type="match status" value="1"/>
</dbReference>
<keyword evidence="5" id="KW-0560">Oxidoreductase</keyword>
<dbReference type="SUPFAM" id="SSF55469">
    <property type="entry name" value="FMN-dependent nitroreductase-like"/>
    <property type="match status" value="1"/>
</dbReference>
<dbReference type="InterPro" id="IPR029479">
    <property type="entry name" value="Nitroreductase"/>
</dbReference>
<evidence type="ECO:0000256" key="3">
    <source>
        <dbReference type="ARBA" id="ARBA00022630"/>
    </source>
</evidence>
<dbReference type="PANTHER" id="PTHR43673:SF2">
    <property type="entry name" value="NITROREDUCTASE"/>
    <property type="match status" value="1"/>
</dbReference>
<dbReference type="Pfam" id="PF00881">
    <property type="entry name" value="Nitroreductase"/>
    <property type="match status" value="1"/>
</dbReference>
<accession>A0A974XI75</accession>
<comment type="similarity">
    <text evidence="2">Belongs to the nitroreductase family.</text>
</comment>
<keyword evidence="8" id="KW-1185">Reference proteome</keyword>
<dbReference type="InterPro" id="IPR000415">
    <property type="entry name" value="Nitroreductase-like"/>
</dbReference>
<evidence type="ECO:0000256" key="2">
    <source>
        <dbReference type="ARBA" id="ARBA00007118"/>
    </source>
</evidence>
<gene>
    <name evidence="7" type="ORF">J0B03_03540</name>
</gene>
<evidence type="ECO:0000259" key="6">
    <source>
        <dbReference type="Pfam" id="PF00881"/>
    </source>
</evidence>
<sequence length="179" mass="19691">MNVLEALEKRRSVRWYEDRPVEQEKLDQIVKFGNKAPISGEIHLTVIRNPQLLKKINDTVADMMRNSDNEFMKSRIALPGYEPLYDAPVLIVVSGPEGARGNGANGACSAMNMITAATGLGLGSCYVMSPTMVIGRETFRKQAGLPDGFEPIVGVLIGYKAGDRFGRDRGELNNINYVD</sequence>
<organism evidence="7 8">
    <name type="scientific">Alkalibacter rhizosphaerae</name>
    <dbReference type="NCBI Taxonomy" id="2815577"/>
    <lineage>
        <taxon>Bacteria</taxon>
        <taxon>Bacillati</taxon>
        <taxon>Bacillota</taxon>
        <taxon>Clostridia</taxon>
        <taxon>Eubacteriales</taxon>
        <taxon>Eubacteriaceae</taxon>
        <taxon>Alkalibacter</taxon>
    </lineage>
</organism>
<reference evidence="7" key="1">
    <citation type="submission" date="2021-03" db="EMBL/GenBank/DDBJ databases">
        <title>Alkalibacter marinus sp. nov., isolated from tidal flat sediment.</title>
        <authorList>
            <person name="Namirimu T."/>
            <person name="Yang J.-A."/>
            <person name="Yang S.-H."/>
            <person name="Kim Y.-J."/>
            <person name="Kwon K.K."/>
        </authorList>
    </citation>
    <scope>NUCLEOTIDE SEQUENCE</scope>
    <source>
        <strain evidence="7">ES005</strain>
    </source>
</reference>